<organism evidence="1 2">
    <name type="scientific">Cesiribacter andamanensis AMV16</name>
    <dbReference type="NCBI Taxonomy" id="1279009"/>
    <lineage>
        <taxon>Bacteria</taxon>
        <taxon>Pseudomonadati</taxon>
        <taxon>Bacteroidota</taxon>
        <taxon>Cytophagia</taxon>
        <taxon>Cytophagales</taxon>
        <taxon>Cesiribacteraceae</taxon>
        <taxon>Cesiribacter</taxon>
    </lineage>
</organism>
<evidence type="ECO:0000313" key="1">
    <source>
        <dbReference type="EMBL" id="EMR01057.1"/>
    </source>
</evidence>
<name>M7N182_9BACT</name>
<dbReference type="eggNOG" id="COG2373">
    <property type="taxonomic scope" value="Bacteria"/>
</dbReference>
<dbReference type="STRING" id="1279009.ADICEAN_03828"/>
<gene>
    <name evidence="1" type="ORF">ADICEAN_03828</name>
</gene>
<accession>M7N182</accession>
<dbReference type="EMBL" id="AODQ01000151">
    <property type="protein sequence ID" value="EMR01057.1"/>
    <property type="molecule type" value="Genomic_DNA"/>
</dbReference>
<reference evidence="1 2" key="1">
    <citation type="journal article" date="2013" name="Genome Announc.">
        <title>Draft Genome Sequence of Cesiribacter andamanensis Strain AMV16T, Isolated from a Soil Sample from a Mud Volcano in the Andaman Islands, India.</title>
        <authorList>
            <person name="Shivaji S."/>
            <person name="Ara S."/>
            <person name="Begum Z."/>
            <person name="Srinivas T.N."/>
            <person name="Singh A."/>
            <person name="Kumar Pinnaka A."/>
        </authorList>
    </citation>
    <scope>NUCLEOTIDE SEQUENCE [LARGE SCALE GENOMIC DNA]</scope>
    <source>
        <strain evidence="1 2">AMV16</strain>
    </source>
</reference>
<sequence>MSLETNLSMAVYRLDSLQQAGTENILSELWLTSDLVGWIESPLYYFENKHLQAKEALDNLLLTQGWRRFHWEEVLQQGTPRFTSMPEYEGHILKAVVRDSVSGTPLSGIIASLSVPGRLLQFHTSKSNQQGELFFVTDQFYGQMDIIIQNASIRRKGLIFSLTSPYAQSFTKAQTVPLLLSKTHSELLRQRHVHMQAQNVYWQEELNRLIVPALDSIAFFGAPDKTYKLDDYTRFPTMEEIMREYVYEVRVRKNGGAFTFRVAKPTRDGFYNGLPLILLDGKPVFDVSDLIAYNPLKIQKLDILQERFILGGNMIFDGIISYTSYKGVTDDLPLADDLLQLTYDGLQLQREFYSPTYETAPPANIRMPDFRQLLHWAPDIKLSGKNEQQLQFYTSDLKGTYMLVIQGISQDGRAGTKTLFFDVRDNAF</sequence>
<dbReference type="PATRIC" id="fig|1279009.4.peg.3873"/>
<evidence type="ECO:0000313" key="2">
    <source>
        <dbReference type="Proteomes" id="UP000011910"/>
    </source>
</evidence>
<keyword evidence="2" id="KW-1185">Reference proteome</keyword>
<dbReference type="AlphaFoldDB" id="M7N182"/>
<dbReference type="Proteomes" id="UP000011910">
    <property type="component" value="Unassembled WGS sequence"/>
</dbReference>
<comment type="caution">
    <text evidence="1">The sequence shown here is derived from an EMBL/GenBank/DDBJ whole genome shotgun (WGS) entry which is preliminary data.</text>
</comment>
<proteinExistence type="predicted"/>
<protein>
    <submittedName>
        <fullName evidence="1">Uncharacterized protein</fullName>
    </submittedName>
</protein>